<evidence type="ECO:0000313" key="1">
    <source>
        <dbReference type="EMBL" id="MFC7617096.1"/>
    </source>
</evidence>
<keyword evidence="2" id="KW-1185">Reference proteome</keyword>
<protein>
    <submittedName>
        <fullName evidence="1">Uncharacterized protein</fullName>
    </submittedName>
</protein>
<organism evidence="1 2">
    <name type="scientific">Actinokineospora soli</name>
    <dbReference type="NCBI Taxonomy" id="1048753"/>
    <lineage>
        <taxon>Bacteria</taxon>
        <taxon>Bacillati</taxon>
        <taxon>Actinomycetota</taxon>
        <taxon>Actinomycetes</taxon>
        <taxon>Pseudonocardiales</taxon>
        <taxon>Pseudonocardiaceae</taxon>
        <taxon>Actinokineospora</taxon>
    </lineage>
</organism>
<name>A0ABW2TUV0_9PSEU</name>
<comment type="caution">
    <text evidence="1">The sequence shown here is derived from an EMBL/GenBank/DDBJ whole genome shotgun (WGS) entry which is preliminary data.</text>
</comment>
<evidence type="ECO:0000313" key="2">
    <source>
        <dbReference type="Proteomes" id="UP001596512"/>
    </source>
</evidence>
<gene>
    <name evidence="1" type="ORF">ACFQV2_30400</name>
</gene>
<reference evidence="2" key="1">
    <citation type="journal article" date="2019" name="Int. J. Syst. Evol. Microbiol.">
        <title>The Global Catalogue of Microorganisms (GCM) 10K type strain sequencing project: providing services to taxonomists for standard genome sequencing and annotation.</title>
        <authorList>
            <consortium name="The Broad Institute Genomics Platform"/>
            <consortium name="The Broad Institute Genome Sequencing Center for Infectious Disease"/>
            <person name="Wu L."/>
            <person name="Ma J."/>
        </authorList>
    </citation>
    <scope>NUCLEOTIDE SEQUENCE [LARGE SCALE GENOMIC DNA]</scope>
    <source>
        <strain evidence="2">JCM 17695</strain>
    </source>
</reference>
<accession>A0ABW2TUV0</accession>
<dbReference type="Proteomes" id="UP001596512">
    <property type="component" value="Unassembled WGS sequence"/>
</dbReference>
<dbReference type="EMBL" id="JBHTEY010000004">
    <property type="protein sequence ID" value="MFC7617096.1"/>
    <property type="molecule type" value="Genomic_DNA"/>
</dbReference>
<proteinExistence type="predicted"/>
<sequence>MAMVDDAQQTPAEAAPFFAALAGLACETVEAGQLDPAIGLPTAVTAMESAEALGYPSYKLTGTKALHALLTGEVERAIGLARRAVETNDDRIGRADDLATLARAHMADHDNRSARAAIAEAEKAVPWWPRVKATRARLDV</sequence>